<dbReference type="EMBL" id="QPFP01000019">
    <property type="protein sequence ID" value="TEB31412.1"/>
    <property type="molecule type" value="Genomic_DNA"/>
</dbReference>
<evidence type="ECO:0000313" key="4">
    <source>
        <dbReference type="Proteomes" id="UP000298030"/>
    </source>
</evidence>
<name>A0A4Y7TCW7_COPMI</name>
<organism evidence="3 4">
    <name type="scientific">Coprinellus micaceus</name>
    <name type="common">Glistening ink-cap mushroom</name>
    <name type="synonym">Coprinus micaceus</name>
    <dbReference type="NCBI Taxonomy" id="71717"/>
    <lineage>
        <taxon>Eukaryota</taxon>
        <taxon>Fungi</taxon>
        <taxon>Dikarya</taxon>
        <taxon>Basidiomycota</taxon>
        <taxon>Agaricomycotina</taxon>
        <taxon>Agaricomycetes</taxon>
        <taxon>Agaricomycetidae</taxon>
        <taxon>Agaricales</taxon>
        <taxon>Agaricineae</taxon>
        <taxon>Psathyrellaceae</taxon>
        <taxon>Coprinellus</taxon>
    </lineage>
</organism>
<keyword evidence="2" id="KW-0472">Membrane</keyword>
<keyword evidence="2" id="KW-1133">Transmembrane helix</keyword>
<evidence type="ECO:0000256" key="1">
    <source>
        <dbReference type="SAM" id="MobiDB-lite"/>
    </source>
</evidence>
<dbReference type="OrthoDB" id="3265603at2759"/>
<keyword evidence="2" id="KW-0812">Transmembrane</keyword>
<feature type="region of interest" description="Disordered" evidence="1">
    <location>
        <begin position="216"/>
        <end position="268"/>
    </location>
</feature>
<feature type="transmembrane region" description="Helical" evidence="2">
    <location>
        <begin position="24"/>
        <end position="47"/>
    </location>
</feature>
<proteinExistence type="predicted"/>
<reference evidence="3 4" key="1">
    <citation type="journal article" date="2019" name="Nat. Ecol. Evol.">
        <title>Megaphylogeny resolves global patterns of mushroom evolution.</title>
        <authorList>
            <person name="Varga T."/>
            <person name="Krizsan K."/>
            <person name="Foldi C."/>
            <person name="Dima B."/>
            <person name="Sanchez-Garcia M."/>
            <person name="Sanchez-Ramirez S."/>
            <person name="Szollosi G.J."/>
            <person name="Szarkandi J.G."/>
            <person name="Papp V."/>
            <person name="Albert L."/>
            <person name="Andreopoulos W."/>
            <person name="Angelini C."/>
            <person name="Antonin V."/>
            <person name="Barry K.W."/>
            <person name="Bougher N.L."/>
            <person name="Buchanan P."/>
            <person name="Buyck B."/>
            <person name="Bense V."/>
            <person name="Catcheside P."/>
            <person name="Chovatia M."/>
            <person name="Cooper J."/>
            <person name="Damon W."/>
            <person name="Desjardin D."/>
            <person name="Finy P."/>
            <person name="Geml J."/>
            <person name="Haridas S."/>
            <person name="Hughes K."/>
            <person name="Justo A."/>
            <person name="Karasinski D."/>
            <person name="Kautmanova I."/>
            <person name="Kiss B."/>
            <person name="Kocsube S."/>
            <person name="Kotiranta H."/>
            <person name="LaButti K.M."/>
            <person name="Lechner B.E."/>
            <person name="Liimatainen K."/>
            <person name="Lipzen A."/>
            <person name="Lukacs Z."/>
            <person name="Mihaltcheva S."/>
            <person name="Morgado L.N."/>
            <person name="Niskanen T."/>
            <person name="Noordeloos M.E."/>
            <person name="Ohm R.A."/>
            <person name="Ortiz-Santana B."/>
            <person name="Ovrebo C."/>
            <person name="Racz N."/>
            <person name="Riley R."/>
            <person name="Savchenko A."/>
            <person name="Shiryaev A."/>
            <person name="Soop K."/>
            <person name="Spirin V."/>
            <person name="Szebenyi C."/>
            <person name="Tomsovsky M."/>
            <person name="Tulloss R.E."/>
            <person name="Uehling J."/>
            <person name="Grigoriev I.V."/>
            <person name="Vagvolgyi C."/>
            <person name="Papp T."/>
            <person name="Martin F.M."/>
            <person name="Miettinen O."/>
            <person name="Hibbett D.S."/>
            <person name="Nagy L.G."/>
        </authorList>
    </citation>
    <scope>NUCLEOTIDE SEQUENCE [LARGE SCALE GENOMIC DNA]</scope>
    <source>
        <strain evidence="3 4">FP101781</strain>
    </source>
</reference>
<evidence type="ECO:0000313" key="3">
    <source>
        <dbReference type="EMBL" id="TEB31412.1"/>
    </source>
</evidence>
<accession>A0A4Y7TCW7</accession>
<feature type="region of interest" description="Disordered" evidence="1">
    <location>
        <begin position="51"/>
        <end position="163"/>
    </location>
</feature>
<dbReference type="Proteomes" id="UP000298030">
    <property type="component" value="Unassembled WGS sequence"/>
</dbReference>
<feature type="compositionally biased region" description="Low complexity" evidence="1">
    <location>
        <begin position="144"/>
        <end position="158"/>
    </location>
</feature>
<sequence length="284" mass="30468">MAIVAPYEALVSRDIPKINGSSGAFIAVVVVLVMIIVVACSAVAYLIHESRHDGRQSHRHYPSSTSRGLERGGASSNDAPTRSVLDRLLSRHEKKNSLSVDDQKPSGGEQGWVQAARDDCDDEESAVKRRIGHATQMSEVLDISRPPSAVPSTSASPPIFQRSLPMSVDTRPRVPSMLSDTSMSIASYRGGTSLRYHEPFAPIPQRSISTITSQLAPSMFSSPSSTPPPNVNRGLNGSPEPMSGDESPRAEGSVYTNGKGRLFATRSGTSMLTFEGGTKFVEEL</sequence>
<keyword evidence="4" id="KW-1185">Reference proteome</keyword>
<evidence type="ECO:0000256" key="2">
    <source>
        <dbReference type="SAM" id="Phobius"/>
    </source>
</evidence>
<dbReference type="AlphaFoldDB" id="A0A4Y7TCW7"/>
<protein>
    <submittedName>
        <fullName evidence="3">Uncharacterized protein</fullName>
    </submittedName>
</protein>
<gene>
    <name evidence="3" type="ORF">FA13DRAFT_1732853</name>
</gene>
<comment type="caution">
    <text evidence="3">The sequence shown here is derived from an EMBL/GenBank/DDBJ whole genome shotgun (WGS) entry which is preliminary data.</text>
</comment>